<comment type="caution">
    <text evidence="2">The sequence shown here is derived from an EMBL/GenBank/DDBJ whole genome shotgun (WGS) entry which is preliminary data.</text>
</comment>
<reference evidence="2" key="1">
    <citation type="submission" date="2022-03" db="EMBL/GenBank/DDBJ databases">
        <authorList>
            <person name="Sayadi A."/>
        </authorList>
    </citation>
    <scope>NUCLEOTIDE SEQUENCE</scope>
</reference>
<keyword evidence="3" id="KW-1185">Reference proteome</keyword>
<name>A0A9P0PGB6_ACAOB</name>
<feature type="compositionally biased region" description="Basic and acidic residues" evidence="1">
    <location>
        <begin position="101"/>
        <end position="133"/>
    </location>
</feature>
<sequence>MNGKENGTAWREKEKNGAVAEEVEEEEGEEEIEIVIEKGSEIAEMHSKGKDLGLETDDGGVGQDRLEEKRDVVAKIAAEMMTTLMEVDERKIGIGIAKRTGKGEGLSRETRTVRHENVRGGRDEKENEERDSSISRQMMEAKLGLKRSPLMIMIIISISRTTKPRR</sequence>
<organism evidence="2 3">
    <name type="scientific">Acanthoscelides obtectus</name>
    <name type="common">Bean weevil</name>
    <name type="synonym">Bruchus obtectus</name>
    <dbReference type="NCBI Taxonomy" id="200917"/>
    <lineage>
        <taxon>Eukaryota</taxon>
        <taxon>Metazoa</taxon>
        <taxon>Ecdysozoa</taxon>
        <taxon>Arthropoda</taxon>
        <taxon>Hexapoda</taxon>
        <taxon>Insecta</taxon>
        <taxon>Pterygota</taxon>
        <taxon>Neoptera</taxon>
        <taxon>Endopterygota</taxon>
        <taxon>Coleoptera</taxon>
        <taxon>Polyphaga</taxon>
        <taxon>Cucujiformia</taxon>
        <taxon>Chrysomeloidea</taxon>
        <taxon>Chrysomelidae</taxon>
        <taxon>Bruchinae</taxon>
        <taxon>Bruchini</taxon>
        <taxon>Acanthoscelides</taxon>
    </lineage>
</organism>
<evidence type="ECO:0000313" key="2">
    <source>
        <dbReference type="EMBL" id="CAH1982403.1"/>
    </source>
</evidence>
<feature type="region of interest" description="Disordered" evidence="1">
    <location>
        <begin position="100"/>
        <end position="136"/>
    </location>
</feature>
<dbReference type="OrthoDB" id="4207594at2759"/>
<accession>A0A9P0PGB6</accession>
<evidence type="ECO:0000256" key="1">
    <source>
        <dbReference type="SAM" id="MobiDB-lite"/>
    </source>
</evidence>
<dbReference type="Proteomes" id="UP001152888">
    <property type="component" value="Unassembled WGS sequence"/>
</dbReference>
<feature type="region of interest" description="Disordered" evidence="1">
    <location>
        <begin position="1"/>
        <end position="31"/>
    </location>
</feature>
<evidence type="ECO:0000313" key="3">
    <source>
        <dbReference type="Proteomes" id="UP001152888"/>
    </source>
</evidence>
<dbReference type="AlphaFoldDB" id="A0A9P0PGB6"/>
<feature type="compositionally biased region" description="Acidic residues" evidence="1">
    <location>
        <begin position="21"/>
        <end position="31"/>
    </location>
</feature>
<gene>
    <name evidence="2" type="ORF">ACAOBT_LOCUS14991</name>
</gene>
<proteinExistence type="predicted"/>
<dbReference type="EMBL" id="CAKOFQ010006921">
    <property type="protein sequence ID" value="CAH1982403.1"/>
    <property type="molecule type" value="Genomic_DNA"/>
</dbReference>
<protein>
    <submittedName>
        <fullName evidence="2">Uncharacterized protein</fullName>
    </submittedName>
</protein>